<feature type="transmembrane region" description="Helical" evidence="14">
    <location>
        <begin position="214"/>
        <end position="235"/>
    </location>
</feature>
<dbReference type="eggNOG" id="COG1968">
    <property type="taxonomic scope" value="Bacteria"/>
</dbReference>
<proteinExistence type="inferred from homology"/>
<dbReference type="AlphaFoldDB" id="A0A1I2D219"/>
<evidence type="ECO:0000256" key="9">
    <source>
        <dbReference type="ARBA" id="ARBA00023136"/>
    </source>
</evidence>
<dbReference type="Pfam" id="PF02673">
    <property type="entry name" value="BacA"/>
    <property type="match status" value="1"/>
</dbReference>
<organism evidence="15 16">
    <name type="scientific">Thermophagus xiamenensis</name>
    <dbReference type="NCBI Taxonomy" id="385682"/>
    <lineage>
        <taxon>Bacteria</taxon>
        <taxon>Pseudomonadati</taxon>
        <taxon>Bacteroidota</taxon>
        <taxon>Bacteroidia</taxon>
        <taxon>Marinilabiliales</taxon>
        <taxon>Marinilabiliaceae</taxon>
        <taxon>Thermophagus</taxon>
    </lineage>
</organism>
<name>A0A1I2D219_9BACT</name>
<dbReference type="GO" id="GO:0009252">
    <property type="term" value="P:peptidoglycan biosynthetic process"/>
    <property type="evidence" value="ECO:0007669"/>
    <property type="project" value="UniProtKB-KW"/>
</dbReference>
<evidence type="ECO:0000256" key="13">
    <source>
        <dbReference type="ARBA" id="ARBA00047594"/>
    </source>
</evidence>
<evidence type="ECO:0000313" key="16">
    <source>
        <dbReference type="Proteomes" id="UP000181976"/>
    </source>
</evidence>
<evidence type="ECO:0000256" key="3">
    <source>
        <dbReference type="ARBA" id="ARBA00012374"/>
    </source>
</evidence>
<evidence type="ECO:0000256" key="14">
    <source>
        <dbReference type="HAMAP-Rule" id="MF_01006"/>
    </source>
</evidence>
<keyword evidence="14" id="KW-0961">Cell wall biogenesis/degradation</keyword>
<comment type="catalytic activity">
    <reaction evidence="13 14">
        <text>di-trans,octa-cis-undecaprenyl diphosphate + H2O = di-trans,octa-cis-undecaprenyl phosphate + phosphate + H(+)</text>
        <dbReference type="Rhea" id="RHEA:28094"/>
        <dbReference type="ChEBI" id="CHEBI:15377"/>
        <dbReference type="ChEBI" id="CHEBI:15378"/>
        <dbReference type="ChEBI" id="CHEBI:43474"/>
        <dbReference type="ChEBI" id="CHEBI:58405"/>
        <dbReference type="ChEBI" id="CHEBI:60392"/>
        <dbReference type="EC" id="3.6.1.27"/>
    </reaction>
</comment>
<dbReference type="InterPro" id="IPR003824">
    <property type="entry name" value="UppP"/>
</dbReference>
<dbReference type="EMBL" id="FONA01000017">
    <property type="protein sequence ID" value="SFE74030.1"/>
    <property type="molecule type" value="Genomic_DNA"/>
</dbReference>
<keyword evidence="9 14" id="KW-0472">Membrane</keyword>
<dbReference type="FunCoup" id="A0A1I2D219">
    <property type="interactions" value="273"/>
</dbReference>
<evidence type="ECO:0000313" key="15">
    <source>
        <dbReference type="EMBL" id="SFE74030.1"/>
    </source>
</evidence>
<keyword evidence="6 14" id="KW-0812">Transmembrane</keyword>
<evidence type="ECO:0000256" key="12">
    <source>
        <dbReference type="ARBA" id="ARBA00032932"/>
    </source>
</evidence>
<evidence type="ECO:0000256" key="2">
    <source>
        <dbReference type="ARBA" id="ARBA00010621"/>
    </source>
</evidence>
<keyword evidence="14" id="KW-0133">Cell shape</keyword>
<sequence length="266" mass="29094">MQWFEALILGLIQGLTEFLPVSSSGHLELGRHLLGVETTENLRFTVVVHGATVLSTLVVFRRDIAQLLIGLFQFKWNDETKYIARIILSMVPIAIVGLFFKDYVEELFDSENILLIVGLMLLVTALLLGFSYFRKTGHRNIGYGDAFIIGLAQTIAVVPGISRSGSTIATGLLLGNKRSEVARFSFLMVLIPIIGENILSLIKTDVPAVQMGGHIDTGVLFIGFLAAFVSGLLACKWMIDIVKRGKLIYFAIYCAIVGTMAIVGAL</sequence>
<evidence type="ECO:0000256" key="5">
    <source>
        <dbReference type="ARBA" id="ARBA00022475"/>
    </source>
</evidence>
<evidence type="ECO:0000256" key="4">
    <source>
        <dbReference type="ARBA" id="ARBA00021581"/>
    </source>
</evidence>
<keyword evidence="8 14" id="KW-1133">Transmembrane helix</keyword>
<evidence type="ECO:0000256" key="1">
    <source>
        <dbReference type="ARBA" id="ARBA00004651"/>
    </source>
</evidence>
<comment type="function">
    <text evidence="14">Catalyzes the dephosphorylation of undecaprenyl diphosphate (UPP). Confers resistance to bacitracin.</text>
</comment>
<comment type="similarity">
    <text evidence="2 14">Belongs to the UppP family.</text>
</comment>
<feature type="transmembrane region" description="Helical" evidence="14">
    <location>
        <begin position="82"/>
        <end position="100"/>
    </location>
</feature>
<keyword evidence="7 14" id="KW-0378">Hydrolase</keyword>
<evidence type="ECO:0000256" key="8">
    <source>
        <dbReference type="ARBA" id="ARBA00022989"/>
    </source>
</evidence>
<dbReference type="GO" id="GO:0046677">
    <property type="term" value="P:response to antibiotic"/>
    <property type="evidence" value="ECO:0007669"/>
    <property type="project" value="UniProtKB-UniRule"/>
</dbReference>
<evidence type="ECO:0000256" key="7">
    <source>
        <dbReference type="ARBA" id="ARBA00022801"/>
    </source>
</evidence>
<dbReference type="GO" id="GO:0008360">
    <property type="term" value="P:regulation of cell shape"/>
    <property type="evidence" value="ECO:0007669"/>
    <property type="project" value="UniProtKB-KW"/>
</dbReference>
<evidence type="ECO:0000256" key="11">
    <source>
        <dbReference type="ARBA" id="ARBA00032707"/>
    </source>
</evidence>
<reference evidence="15 16" key="1">
    <citation type="submission" date="2016-10" db="EMBL/GenBank/DDBJ databases">
        <authorList>
            <person name="de Groot N.N."/>
        </authorList>
    </citation>
    <scope>NUCLEOTIDE SEQUENCE [LARGE SCALE GENOMIC DNA]</scope>
    <source>
        <strain evidence="15 16">DSM 19012</strain>
    </source>
</reference>
<protein>
    <recommendedName>
        <fullName evidence="4 14">Undecaprenyl-diphosphatase</fullName>
        <ecNumber evidence="3 14">3.6.1.27</ecNumber>
    </recommendedName>
    <alternativeName>
        <fullName evidence="12 14">Bacitracin resistance protein</fullName>
    </alternativeName>
    <alternativeName>
        <fullName evidence="11 14">Undecaprenyl pyrophosphate phosphatase</fullName>
    </alternativeName>
</protein>
<dbReference type="STRING" id="385682.SAMN05444380_11770"/>
<dbReference type="GO" id="GO:0071555">
    <property type="term" value="P:cell wall organization"/>
    <property type="evidence" value="ECO:0007669"/>
    <property type="project" value="UniProtKB-KW"/>
</dbReference>
<keyword evidence="5 14" id="KW-1003">Cell membrane</keyword>
<feature type="transmembrane region" description="Helical" evidence="14">
    <location>
        <begin position="42"/>
        <end position="61"/>
    </location>
</feature>
<dbReference type="PANTHER" id="PTHR30622:SF2">
    <property type="entry name" value="UNDECAPRENYL-DIPHOSPHATASE"/>
    <property type="match status" value="1"/>
</dbReference>
<dbReference type="RefSeq" id="WP_010527723.1">
    <property type="nucleotide sequence ID" value="NZ_AFSL01000060.1"/>
</dbReference>
<dbReference type="GO" id="GO:0005886">
    <property type="term" value="C:plasma membrane"/>
    <property type="evidence" value="ECO:0007669"/>
    <property type="project" value="UniProtKB-SubCell"/>
</dbReference>
<gene>
    <name evidence="14" type="primary">uppP</name>
    <name evidence="15" type="ORF">SAMN05444380_11770</name>
</gene>
<comment type="subcellular location">
    <subcellularLocation>
        <location evidence="1 14">Cell membrane</location>
        <topology evidence="1 14">Multi-pass membrane protein</topology>
    </subcellularLocation>
</comment>
<dbReference type="Proteomes" id="UP000181976">
    <property type="component" value="Unassembled WGS sequence"/>
</dbReference>
<comment type="miscellaneous">
    <text evidence="14">Bacitracin is thought to be involved in the inhibition of peptidoglycan synthesis by sequestering undecaprenyl diphosphate, thereby reducing the pool of lipid carrier available.</text>
</comment>
<feature type="transmembrane region" description="Helical" evidence="14">
    <location>
        <begin position="184"/>
        <end position="202"/>
    </location>
</feature>
<dbReference type="PANTHER" id="PTHR30622">
    <property type="entry name" value="UNDECAPRENYL-DIPHOSPHATASE"/>
    <property type="match status" value="1"/>
</dbReference>
<keyword evidence="14" id="KW-0573">Peptidoglycan synthesis</keyword>
<accession>A0A1I2D219</accession>
<keyword evidence="10 14" id="KW-0046">Antibiotic resistance</keyword>
<evidence type="ECO:0000256" key="6">
    <source>
        <dbReference type="ARBA" id="ARBA00022692"/>
    </source>
</evidence>
<dbReference type="HAMAP" id="MF_01006">
    <property type="entry name" value="Undec_diphosphatase"/>
    <property type="match status" value="1"/>
</dbReference>
<keyword evidence="16" id="KW-1185">Reference proteome</keyword>
<evidence type="ECO:0000256" key="10">
    <source>
        <dbReference type="ARBA" id="ARBA00023251"/>
    </source>
</evidence>
<feature type="transmembrane region" description="Helical" evidence="14">
    <location>
        <begin position="112"/>
        <end position="133"/>
    </location>
</feature>
<dbReference type="GO" id="GO:0050380">
    <property type="term" value="F:undecaprenyl-diphosphatase activity"/>
    <property type="evidence" value="ECO:0007669"/>
    <property type="project" value="UniProtKB-UniRule"/>
</dbReference>
<feature type="transmembrane region" description="Helical" evidence="14">
    <location>
        <begin position="247"/>
        <end position="265"/>
    </location>
</feature>
<dbReference type="InParanoid" id="A0A1I2D219"/>
<dbReference type="OrthoDB" id="9808289at2"/>
<dbReference type="EC" id="3.6.1.27" evidence="3 14"/>